<dbReference type="GO" id="GO:0004578">
    <property type="term" value="F:chitobiosyldiphosphodolichol beta-mannosyltransferase activity"/>
    <property type="evidence" value="ECO:0007669"/>
    <property type="project" value="UniProtKB-EC"/>
</dbReference>
<evidence type="ECO:0000256" key="4">
    <source>
        <dbReference type="ARBA" id="ARBA00022679"/>
    </source>
</evidence>
<dbReference type="GO" id="GO:0005789">
    <property type="term" value="C:endoplasmic reticulum membrane"/>
    <property type="evidence" value="ECO:0007669"/>
    <property type="project" value="UniProtKB-SubCell"/>
</dbReference>
<gene>
    <name evidence="9" type="ORF">CDL12_26179</name>
</gene>
<evidence type="ECO:0000256" key="8">
    <source>
        <dbReference type="ARBA" id="ARBA00023136"/>
    </source>
</evidence>
<evidence type="ECO:0000256" key="6">
    <source>
        <dbReference type="ARBA" id="ARBA00022824"/>
    </source>
</evidence>
<dbReference type="InterPro" id="IPR026051">
    <property type="entry name" value="ALG1-like"/>
</dbReference>
<name>A0A2G9G7P9_9LAMI</name>
<keyword evidence="4 9" id="KW-0808">Transferase</keyword>
<comment type="pathway">
    <text evidence="2">Protein modification; protein glycosylation.</text>
</comment>
<proteinExistence type="predicted"/>
<keyword evidence="6" id="KW-0256">Endoplasmic reticulum</keyword>
<accession>A0A2G9G7P9</accession>
<dbReference type="PANTHER" id="PTHR13036:SF0">
    <property type="entry name" value="CHITOBIOSYLDIPHOSPHODOLICHOL BETA-MANNOSYLTRANSFERASE"/>
    <property type="match status" value="1"/>
</dbReference>
<keyword evidence="7" id="KW-1133">Transmembrane helix</keyword>
<evidence type="ECO:0000256" key="1">
    <source>
        <dbReference type="ARBA" id="ARBA00004389"/>
    </source>
</evidence>
<protein>
    <submittedName>
        <fullName evidence="9">Chitobiosyldiphosphodolichol beta-mannosyltransferase</fullName>
        <ecNumber evidence="9">2.4.1.142</ecNumber>
    </submittedName>
</protein>
<keyword evidence="10" id="KW-1185">Reference proteome</keyword>
<evidence type="ECO:0000313" key="9">
    <source>
        <dbReference type="EMBL" id="PIN01314.1"/>
    </source>
</evidence>
<keyword evidence="5" id="KW-0812">Transmembrane</keyword>
<dbReference type="AlphaFoldDB" id="A0A2G9G7P9"/>
<organism evidence="9 10">
    <name type="scientific">Handroanthus impetiginosus</name>
    <dbReference type="NCBI Taxonomy" id="429701"/>
    <lineage>
        <taxon>Eukaryota</taxon>
        <taxon>Viridiplantae</taxon>
        <taxon>Streptophyta</taxon>
        <taxon>Embryophyta</taxon>
        <taxon>Tracheophyta</taxon>
        <taxon>Spermatophyta</taxon>
        <taxon>Magnoliopsida</taxon>
        <taxon>eudicotyledons</taxon>
        <taxon>Gunneridae</taxon>
        <taxon>Pentapetalae</taxon>
        <taxon>asterids</taxon>
        <taxon>lamiids</taxon>
        <taxon>Lamiales</taxon>
        <taxon>Bignoniaceae</taxon>
        <taxon>Crescentiina</taxon>
        <taxon>Tabebuia alliance</taxon>
        <taxon>Handroanthus</taxon>
    </lineage>
</organism>
<dbReference type="OrthoDB" id="614844at2759"/>
<evidence type="ECO:0000313" key="10">
    <source>
        <dbReference type="Proteomes" id="UP000231279"/>
    </source>
</evidence>
<keyword evidence="3 9" id="KW-0328">Glycosyltransferase</keyword>
<reference evidence="10" key="1">
    <citation type="journal article" date="2018" name="Gigascience">
        <title>Genome assembly of the Pink Ipe (Handroanthus impetiginosus, Bignoniaceae), a highly valued, ecologically keystone Neotropical timber forest tree.</title>
        <authorList>
            <person name="Silva-Junior O.B."/>
            <person name="Grattapaglia D."/>
            <person name="Novaes E."/>
            <person name="Collevatti R.G."/>
        </authorList>
    </citation>
    <scope>NUCLEOTIDE SEQUENCE [LARGE SCALE GENOMIC DNA]</scope>
    <source>
        <strain evidence="10">cv. UFG-1</strain>
    </source>
</reference>
<dbReference type="STRING" id="429701.A0A2G9G7P9"/>
<dbReference type="EMBL" id="NKXS01006478">
    <property type="protein sequence ID" value="PIN01314.1"/>
    <property type="molecule type" value="Genomic_DNA"/>
</dbReference>
<comment type="subcellular location">
    <subcellularLocation>
        <location evidence="1">Endoplasmic reticulum membrane</location>
        <topology evidence="1">Single-pass membrane protein</topology>
    </subcellularLocation>
</comment>
<evidence type="ECO:0000256" key="2">
    <source>
        <dbReference type="ARBA" id="ARBA00004922"/>
    </source>
</evidence>
<evidence type="ECO:0000256" key="5">
    <source>
        <dbReference type="ARBA" id="ARBA00022692"/>
    </source>
</evidence>
<dbReference type="Proteomes" id="UP000231279">
    <property type="component" value="Unassembled WGS sequence"/>
</dbReference>
<evidence type="ECO:0000256" key="7">
    <source>
        <dbReference type="ARBA" id="ARBA00022989"/>
    </source>
</evidence>
<keyword evidence="8" id="KW-0472">Membrane</keyword>
<dbReference type="PANTHER" id="PTHR13036">
    <property type="entry name" value="BETA1,4 MANNOSYLTRANSFERASE"/>
    <property type="match status" value="1"/>
</dbReference>
<dbReference type="EC" id="2.4.1.142" evidence="9"/>
<evidence type="ECO:0000256" key="3">
    <source>
        <dbReference type="ARBA" id="ARBA00022676"/>
    </source>
</evidence>
<sequence>MDGFLFWGQNDKGFSMWKRNRAAVVVLGDIGRSPRMQYHALSLARQACVEVDIVAYGGSEPHISVLEHQSIHIHEMPQWPTIPRGLPKILRPLFLILKPIVQFLTLLWYLCVKIPAPDAFMVQNPPSVPTLVAVKWASWLRHSAFIVDWHNFGYTLLALSLGRGSPFVSIYHW</sequence>
<comment type="caution">
    <text evidence="9">The sequence shown here is derived from an EMBL/GenBank/DDBJ whole genome shotgun (WGS) entry which is preliminary data.</text>
</comment>